<feature type="domain" description="Helicase C-terminal" evidence="14">
    <location>
        <begin position="989"/>
        <end position="1150"/>
    </location>
</feature>
<keyword evidence="4" id="KW-0378">Hydrolase</keyword>
<evidence type="ECO:0000259" key="12">
    <source>
        <dbReference type="PROSITE" id="PS50158"/>
    </source>
</evidence>
<evidence type="ECO:0000256" key="1">
    <source>
        <dbReference type="ARBA" id="ARBA00004123"/>
    </source>
</evidence>
<evidence type="ECO:0000256" key="6">
    <source>
        <dbReference type="ARBA" id="ARBA00022840"/>
    </source>
</evidence>
<dbReference type="GO" id="GO:0004386">
    <property type="term" value="F:helicase activity"/>
    <property type="evidence" value="ECO:0007669"/>
    <property type="project" value="UniProtKB-KW"/>
</dbReference>
<dbReference type="PANTHER" id="PTHR13710:SF108">
    <property type="entry name" value="ATP-DEPENDENT DNA HELICASE Q4"/>
    <property type="match status" value="1"/>
</dbReference>
<evidence type="ECO:0000259" key="13">
    <source>
        <dbReference type="PROSITE" id="PS51192"/>
    </source>
</evidence>
<dbReference type="SMART" id="SM00343">
    <property type="entry name" value="ZnF_C2HC"/>
    <property type="match status" value="1"/>
</dbReference>
<dbReference type="SUPFAM" id="SSF57756">
    <property type="entry name" value="Retrovirus zinc finger-like domains"/>
    <property type="match status" value="1"/>
</dbReference>
<keyword evidence="6" id="KW-0067">ATP-binding</keyword>
<comment type="similarity">
    <text evidence="2">Belongs to the helicase family. RecQ subfamily.</text>
</comment>
<keyword evidence="10" id="KW-0479">Metal-binding</keyword>
<feature type="compositionally biased region" description="Basic and acidic residues" evidence="11">
    <location>
        <begin position="419"/>
        <end position="429"/>
    </location>
</feature>
<accession>A0ABM1MXA5</accession>
<dbReference type="InterPro" id="IPR011545">
    <property type="entry name" value="DEAD/DEAH_box_helicase_dom"/>
</dbReference>
<feature type="compositionally biased region" description="Polar residues" evidence="11">
    <location>
        <begin position="178"/>
        <end position="191"/>
    </location>
</feature>
<dbReference type="Pfam" id="PF11719">
    <property type="entry name" value="Drc1-Sld2"/>
    <property type="match status" value="1"/>
</dbReference>
<dbReference type="InterPro" id="IPR001650">
    <property type="entry name" value="Helicase_C-like"/>
</dbReference>
<dbReference type="SMART" id="SM00487">
    <property type="entry name" value="DEXDc"/>
    <property type="match status" value="1"/>
</dbReference>
<dbReference type="Pfam" id="PF00271">
    <property type="entry name" value="Helicase_C"/>
    <property type="match status" value="1"/>
</dbReference>
<organism evidence="15 16">
    <name type="scientific">Nicrophorus vespilloides</name>
    <name type="common">Boreal carrion beetle</name>
    <dbReference type="NCBI Taxonomy" id="110193"/>
    <lineage>
        <taxon>Eukaryota</taxon>
        <taxon>Metazoa</taxon>
        <taxon>Ecdysozoa</taxon>
        <taxon>Arthropoda</taxon>
        <taxon>Hexapoda</taxon>
        <taxon>Insecta</taxon>
        <taxon>Pterygota</taxon>
        <taxon>Neoptera</taxon>
        <taxon>Endopterygota</taxon>
        <taxon>Coleoptera</taxon>
        <taxon>Polyphaga</taxon>
        <taxon>Staphyliniformia</taxon>
        <taxon>Silphidae</taxon>
        <taxon>Nicrophorinae</taxon>
        <taxon>Nicrophorus</taxon>
    </lineage>
</organism>
<dbReference type="CDD" id="cd18018">
    <property type="entry name" value="DEXHc_RecQ4-like"/>
    <property type="match status" value="1"/>
</dbReference>
<dbReference type="InterPro" id="IPR004589">
    <property type="entry name" value="DNA_helicase_ATP-dep_RecQ"/>
</dbReference>
<feature type="domain" description="Helicase ATP-binding" evidence="13">
    <location>
        <begin position="781"/>
        <end position="958"/>
    </location>
</feature>
<dbReference type="InterPro" id="IPR001878">
    <property type="entry name" value="Znf_CCHC"/>
</dbReference>
<dbReference type="PANTHER" id="PTHR13710">
    <property type="entry name" value="DNA HELICASE RECQ FAMILY MEMBER"/>
    <property type="match status" value="1"/>
</dbReference>
<evidence type="ECO:0000313" key="16">
    <source>
        <dbReference type="RefSeq" id="XP_017779205.1"/>
    </source>
</evidence>
<evidence type="ECO:0000256" key="2">
    <source>
        <dbReference type="ARBA" id="ARBA00005446"/>
    </source>
</evidence>
<feature type="compositionally biased region" description="Acidic residues" evidence="11">
    <location>
        <begin position="290"/>
        <end position="306"/>
    </location>
</feature>
<keyword evidence="3" id="KW-0547">Nucleotide-binding</keyword>
<feature type="region of interest" description="Disordered" evidence="11">
    <location>
        <begin position="165"/>
        <end position="202"/>
    </location>
</feature>
<keyword evidence="15" id="KW-1185">Reference proteome</keyword>
<evidence type="ECO:0000256" key="5">
    <source>
        <dbReference type="ARBA" id="ARBA00022806"/>
    </source>
</evidence>
<dbReference type="InterPro" id="IPR027417">
    <property type="entry name" value="P-loop_NTPase"/>
</dbReference>
<dbReference type="CDD" id="cd18794">
    <property type="entry name" value="SF2_C_RecQ"/>
    <property type="match status" value="1"/>
</dbReference>
<keyword evidence="7" id="KW-0539">Nucleus</keyword>
<dbReference type="CDD" id="cd22289">
    <property type="entry name" value="RecQL4_SLD2_NTD"/>
    <property type="match status" value="1"/>
</dbReference>
<dbReference type="InterPro" id="IPR036875">
    <property type="entry name" value="Znf_CCHC_sf"/>
</dbReference>
<feature type="compositionally biased region" description="Basic and acidic residues" evidence="11">
    <location>
        <begin position="449"/>
        <end position="481"/>
    </location>
</feature>
<comment type="subcellular location">
    <subcellularLocation>
        <location evidence="1">Nucleus</location>
    </subcellularLocation>
</comment>
<keyword evidence="5 16" id="KW-0347">Helicase</keyword>
<feature type="region of interest" description="Disordered" evidence="11">
    <location>
        <begin position="659"/>
        <end position="710"/>
    </location>
</feature>
<feature type="region of interest" description="Disordered" evidence="11">
    <location>
        <begin position="405"/>
        <end position="491"/>
    </location>
</feature>
<dbReference type="SMART" id="SM00490">
    <property type="entry name" value="HELICc"/>
    <property type="match status" value="1"/>
</dbReference>
<evidence type="ECO:0000256" key="3">
    <source>
        <dbReference type="ARBA" id="ARBA00022741"/>
    </source>
</evidence>
<evidence type="ECO:0000256" key="4">
    <source>
        <dbReference type="ARBA" id="ARBA00022801"/>
    </source>
</evidence>
<comment type="catalytic activity">
    <reaction evidence="8">
        <text>Couples ATP hydrolysis with the unwinding of duplex DNA by translocating in the 3'-5' direction.</text>
        <dbReference type="EC" id="5.6.2.4"/>
    </reaction>
</comment>
<feature type="compositionally biased region" description="Acidic residues" evidence="11">
    <location>
        <begin position="482"/>
        <end position="491"/>
    </location>
</feature>
<dbReference type="SUPFAM" id="SSF52540">
    <property type="entry name" value="P-loop containing nucleoside triphosphate hydrolases"/>
    <property type="match status" value="1"/>
</dbReference>
<protein>
    <recommendedName>
        <fullName evidence="9">DNA 3'-5' helicase</fullName>
        <ecNumber evidence="9">5.6.2.4</ecNumber>
    </recommendedName>
</protein>
<dbReference type="InterPro" id="IPR021110">
    <property type="entry name" value="DNA_rep_checkpnt_protein"/>
</dbReference>
<reference evidence="16" key="1">
    <citation type="submission" date="2025-08" db="UniProtKB">
        <authorList>
            <consortium name="RefSeq"/>
        </authorList>
    </citation>
    <scope>IDENTIFICATION</scope>
    <source>
        <tissue evidence="16">Whole Larva</tissue>
    </source>
</reference>
<dbReference type="InterPro" id="IPR014001">
    <property type="entry name" value="Helicase_ATP-bd"/>
</dbReference>
<evidence type="ECO:0000256" key="8">
    <source>
        <dbReference type="ARBA" id="ARBA00034617"/>
    </source>
</evidence>
<gene>
    <name evidence="16" type="primary">LOC108564621</name>
</gene>
<evidence type="ECO:0000313" key="15">
    <source>
        <dbReference type="Proteomes" id="UP000695000"/>
    </source>
</evidence>
<keyword evidence="10" id="KW-0863">Zinc-finger</keyword>
<name>A0ABM1MXA5_NICVS</name>
<keyword evidence="10" id="KW-0862">Zinc</keyword>
<dbReference type="Pfam" id="PF00098">
    <property type="entry name" value="zf-CCHC"/>
    <property type="match status" value="1"/>
</dbReference>
<evidence type="ECO:0000256" key="7">
    <source>
        <dbReference type="ARBA" id="ARBA00023242"/>
    </source>
</evidence>
<feature type="compositionally biased region" description="Acidic residues" evidence="11">
    <location>
        <begin position="677"/>
        <end position="710"/>
    </location>
</feature>
<feature type="domain" description="CCHC-type" evidence="12">
    <location>
        <begin position="616"/>
        <end position="630"/>
    </location>
</feature>
<dbReference type="Gene3D" id="1.10.10.1460">
    <property type="match status" value="1"/>
</dbReference>
<dbReference type="NCBIfam" id="TIGR00614">
    <property type="entry name" value="recQ_fam"/>
    <property type="match status" value="1"/>
</dbReference>
<dbReference type="GeneID" id="108564621"/>
<dbReference type="Proteomes" id="UP000695000">
    <property type="component" value="Unplaced"/>
</dbReference>
<sequence>MELLQDSAVKNTYNKCKYKVKYWEHHFKKKHGRLPSKLDIREADRETRQAYKTYFNLKSAALEQSFQDIDGFNSDEESAEVSSADLSTLSQVSVNESIAMPIDISENSSVDVEDVKNTNTDNTWGDHLNNVNIVAKAEEKKEKMKVNSSITQKLFKNSVFSKRNPRKSLSFSHRKSDNSLNASNKTLSQPMPQLHESGNDNAVDSFESDQVINILNSDRIKITTVVEPVMTRNLSAVKSVLNENFRSERQIDPGWMKRLAQSTGTKLTNKSMNVNNFGLSQHLNSKNDDGSDYDSEDIIADSDDDDNAQLHIAKRRKIDENTSVPVSRPPVIEPKAVVPQIKPVVQEIKQIAAPVIVDANKCDIDVMDVDEPEEEVYKQQKPVLKLPETQRKSVRQRKVLNEIKEVDDSPFQNDEDKDPEYIPKVDKDVIYNFDEEDEEEETSGKVKKTKETKVKKEKSPKVKKERAARGKAKKVEEKAAEEAEQEEENDTYELEYSIKPRIVTVPRDTNLKNIIKKSAKAKPKKEIVELKDEETGAIVKDKNQQKIEKFQKRIESGTLNDNYVQINMKKKVYARGKKTMNFSKYKKKMWKQHKKNTTLAGPDMDMGGCDGGQLTCFTCGQVGHFAQNCKATKGDALLPMSAAEIEYCPYPTLEEASEMAQDSSLAVRRPLRKVDGEGEADNEEDSSDDDDDSEEDDDDDEEKEDVFGDDGEDELLLCETMKLEEYVKKIDVQQYVDESRIIKPYYNLKNDGTIIDTPQEVFDVLKMFGHSSFRPGQEKAVMRILSGQSTLVTLSTGSGKSFCYQLPAYLYAKREPCISLIISPLVSLMEDQVTGIPAFLRAACLHTNKTKIQREKILEAIKTGSLDVLLVSPEAVVAGEKSNGFGSLLRKLPPVAFACIDEAHCVSQWSHNFRPSYLMICRILKERLGITTILGLTATATRATSDSIISHLSIPDGRLGIISDIPLPNNLRLTVSKDGNRDHALLGLLLSERFAKLRSVIVYCTRRQECERIAAFLRTSLKEEKPIEENTKKRKKVNLQAEPYHAGLAASRRRTVQNRFMSGDLRIVVATVAFGMGINKSDIRAVIHYNLPKNFESYVQEVGRAGRDGLPAHCHLFLDSLGKDENELQRHVFSDSIDRHVIRKLLQKIFIPCSCKAACPKHEVAFSVNDTVLALDLPEENISTLLCYLELHEDRYIEVLSSAYTTCKVISYGGGGNYMRKAAKDCPPLAMALAMFGDKDRENESTFEFPIVDVAAAMGWDSGICKHKLKNLEWVTVNNQPRRSLLTVRFTNLGFRLLAPGNLTDTQLDEALDALYQRVCNQERTALLQLHALHETVTMVAAPSYRACIAEEISEKESKLKPCIRDYFDNPKPLSVIELKEKTCNEDLIAADVRAMVSMYRDNTFTGRAIARIFFGIFSPNYPAVIWGRCKYWRAHINADFNAICRIATREILKMR</sequence>
<dbReference type="PROSITE" id="PS50158">
    <property type="entry name" value="ZF_CCHC"/>
    <property type="match status" value="1"/>
</dbReference>
<dbReference type="PROSITE" id="PS51192">
    <property type="entry name" value="HELICASE_ATP_BIND_1"/>
    <property type="match status" value="1"/>
</dbReference>
<evidence type="ECO:0000256" key="10">
    <source>
        <dbReference type="PROSITE-ProRule" id="PRU00047"/>
    </source>
</evidence>
<evidence type="ECO:0000256" key="11">
    <source>
        <dbReference type="SAM" id="MobiDB-lite"/>
    </source>
</evidence>
<dbReference type="Pfam" id="PF00270">
    <property type="entry name" value="DEAD"/>
    <property type="match status" value="1"/>
</dbReference>
<dbReference type="RefSeq" id="XP_017779205.1">
    <property type="nucleotide sequence ID" value="XM_017923716.1"/>
</dbReference>
<evidence type="ECO:0000259" key="14">
    <source>
        <dbReference type="PROSITE" id="PS51194"/>
    </source>
</evidence>
<proteinExistence type="inferred from homology"/>
<dbReference type="PROSITE" id="PS51194">
    <property type="entry name" value="HELICASE_CTER"/>
    <property type="match status" value="1"/>
</dbReference>
<feature type="region of interest" description="Disordered" evidence="11">
    <location>
        <begin position="278"/>
        <end position="306"/>
    </location>
</feature>
<evidence type="ECO:0000256" key="9">
    <source>
        <dbReference type="ARBA" id="ARBA00034808"/>
    </source>
</evidence>
<dbReference type="EC" id="5.6.2.4" evidence="9"/>
<dbReference type="Gene3D" id="3.40.50.300">
    <property type="entry name" value="P-loop containing nucleotide triphosphate hydrolases"/>
    <property type="match status" value="2"/>
</dbReference>